<reference evidence="2 3" key="1">
    <citation type="submission" date="2024-09" db="EMBL/GenBank/DDBJ databases">
        <title>Chromosome-scale assembly of Riccia fluitans.</title>
        <authorList>
            <person name="Paukszto L."/>
            <person name="Sawicki J."/>
            <person name="Karawczyk K."/>
            <person name="Piernik-Szablinska J."/>
            <person name="Szczecinska M."/>
            <person name="Mazdziarz M."/>
        </authorList>
    </citation>
    <scope>NUCLEOTIDE SEQUENCE [LARGE SCALE GENOMIC DNA]</scope>
    <source>
        <strain evidence="2">Rf_01</strain>
        <tissue evidence="2">Aerial parts of the thallus</tissue>
    </source>
</reference>
<dbReference type="AlphaFoldDB" id="A0ABD1YPK3"/>
<dbReference type="Proteomes" id="UP001605036">
    <property type="component" value="Unassembled WGS sequence"/>
</dbReference>
<name>A0ABD1YPK3_9MARC</name>
<accession>A0ABD1YPK3</accession>
<evidence type="ECO:0000256" key="1">
    <source>
        <dbReference type="SAM" id="MobiDB-lite"/>
    </source>
</evidence>
<evidence type="ECO:0000313" key="2">
    <source>
        <dbReference type="EMBL" id="KAL2632705.1"/>
    </source>
</evidence>
<evidence type="ECO:0000313" key="3">
    <source>
        <dbReference type="Proteomes" id="UP001605036"/>
    </source>
</evidence>
<proteinExistence type="predicted"/>
<dbReference type="EMBL" id="JBHFFA010000003">
    <property type="protein sequence ID" value="KAL2632705.1"/>
    <property type="molecule type" value="Genomic_DNA"/>
</dbReference>
<gene>
    <name evidence="2" type="ORF">R1flu_004184</name>
</gene>
<comment type="caution">
    <text evidence="2">The sequence shown here is derived from an EMBL/GenBank/DDBJ whole genome shotgun (WGS) entry which is preliminary data.</text>
</comment>
<feature type="region of interest" description="Disordered" evidence="1">
    <location>
        <begin position="37"/>
        <end position="115"/>
    </location>
</feature>
<feature type="compositionally biased region" description="Basic and acidic residues" evidence="1">
    <location>
        <begin position="66"/>
        <end position="77"/>
    </location>
</feature>
<organism evidence="2 3">
    <name type="scientific">Riccia fluitans</name>
    <dbReference type="NCBI Taxonomy" id="41844"/>
    <lineage>
        <taxon>Eukaryota</taxon>
        <taxon>Viridiplantae</taxon>
        <taxon>Streptophyta</taxon>
        <taxon>Embryophyta</taxon>
        <taxon>Marchantiophyta</taxon>
        <taxon>Marchantiopsida</taxon>
        <taxon>Marchantiidae</taxon>
        <taxon>Marchantiales</taxon>
        <taxon>Ricciaceae</taxon>
        <taxon>Riccia</taxon>
    </lineage>
</organism>
<keyword evidence="3" id="KW-1185">Reference proteome</keyword>
<sequence length="115" mass="12510">MDNKVARSRCRTKRSRCVELHGLNEIDRAPELQKQIATAKTKKKTPEGKAIQGRKLKGPGGVVSCPDRKDETTEACHRQSSAGRESWRLGGEVGHKTAEPGTPGPEHGGENKNTV</sequence>
<protein>
    <submittedName>
        <fullName evidence="2">Uncharacterized protein</fullName>
    </submittedName>
</protein>